<feature type="transmembrane region" description="Helical" evidence="2">
    <location>
        <begin position="49"/>
        <end position="65"/>
    </location>
</feature>
<gene>
    <name evidence="3" type="ORF">ENV54_03550</name>
</gene>
<name>A0A7C4AQU2_9BACT</name>
<feature type="transmembrane region" description="Helical" evidence="2">
    <location>
        <begin position="23"/>
        <end position="43"/>
    </location>
</feature>
<keyword evidence="2" id="KW-0472">Membrane</keyword>
<feature type="region of interest" description="Disordered" evidence="1">
    <location>
        <begin position="122"/>
        <end position="146"/>
    </location>
</feature>
<proteinExistence type="predicted"/>
<keyword evidence="2" id="KW-1133">Transmembrane helix</keyword>
<comment type="caution">
    <text evidence="3">The sequence shown here is derived from an EMBL/GenBank/DDBJ whole genome shotgun (WGS) entry which is preliminary data.</text>
</comment>
<evidence type="ECO:0000256" key="2">
    <source>
        <dbReference type="SAM" id="Phobius"/>
    </source>
</evidence>
<dbReference type="Pfam" id="PF19588">
    <property type="entry name" value="SxtJ"/>
    <property type="match status" value="1"/>
</dbReference>
<organism evidence="3">
    <name type="scientific">Desulfomonile tiedjei</name>
    <dbReference type="NCBI Taxonomy" id="2358"/>
    <lineage>
        <taxon>Bacteria</taxon>
        <taxon>Pseudomonadati</taxon>
        <taxon>Thermodesulfobacteriota</taxon>
        <taxon>Desulfomonilia</taxon>
        <taxon>Desulfomonilales</taxon>
        <taxon>Desulfomonilaceae</taxon>
        <taxon>Desulfomonile</taxon>
    </lineage>
</organism>
<sequence length="146" mass="16921">MSIIQEIKEEIQAAYREPSSRDLTILALLFLVFPGIVGLYLVYWKGSGAGYTWITVGVILSILRLIPPVFRLVYRAWIGISIIIGYFISRAILTVIFFVVITPTGLIFRIIGKDPMERKIDPSKESYWQKREQEQDTSIERYEKQF</sequence>
<evidence type="ECO:0000313" key="3">
    <source>
        <dbReference type="EMBL" id="HGH60358.1"/>
    </source>
</evidence>
<keyword evidence="2" id="KW-0812">Transmembrane</keyword>
<dbReference type="EMBL" id="DTGT01000112">
    <property type="protein sequence ID" value="HGH60358.1"/>
    <property type="molecule type" value="Genomic_DNA"/>
</dbReference>
<feature type="transmembrane region" description="Helical" evidence="2">
    <location>
        <begin position="95"/>
        <end position="112"/>
    </location>
</feature>
<protein>
    <recommendedName>
        <fullName evidence="4">SxtJ</fullName>
    </recommendedName>
</protein>
<accession>A0A7C4AQU2</accession>
<evidence type="ECO:0000256" key="1">
    <source>
        <dbReference type="SAM" id="MobiDB-lite"/>
    </source>
</evidence>
<reference evidence="3" key="1">
    <citation type="journal article" date="2020" name="mSystems">
        <title>Genome- and Community-Level Interaction Insights into Carbon Utilization and Element Cycling Functions of Hydrothermarchaeota in Hydrothermal Sediment.</title>
        <authorList>
            <person name="Zhou Z."/>
            <person name="Liu Y."/>
            <person name="Xu W."/>
            <person name="Pan J."/>
            <person name="Luo Z.H."/>
            <person name="Li M."/>
        </authorList>
    </citation>
    <scope>NUCLEOTIDE SEQUENCE [LARGE SCALE GENOMIC DNA]</scope>
    <source>
        <strain evidence="3">SpSt-769</strain>
    </source>
</reference>
<evidence type="ECO:0008006" key="4">
    <source>
        <dbReference type="Google" id="ProtNLM"/>
    </source>
</evidence>
<dbReference type="AlphaFoldDB" id="A0A7C4AQU2"/>
<dbReference type="InterPro" id="IPR045781">
    <property type="entry name" value="SxtJ"/>
</dbReference>